<keyword evidence="2" id="KW-1185">Reference proteome</keyword>
<dbReference type="RefSeq" id="WP_183205221.1">
    <property type="nucleotide sequence ID" value="NZ_BAAAER010000003.1"/>
</dbReference>
<organism evidence="1 2">
    <name type="scientific">Brevundimonas lenta</name>
    <dbReference type="NCBI Taxonomy" id="424796"/>
    <lineage>
        <taxon>Bacteria</taxon>
        <taxon>Pseudomonadati</taxon>
        <taxon>Pseudomonadota</taxon>
        <taxon>Alphaproteobacteria</taxon>
        <taxon>Caulobacterales</taxon>
        <taxon>Caulobacteraceae</taxon>
        <taxon>Brevundimonas</taxon>
    </lineage>
</organism>
<protein>
    <recommendedName>
        <fullName evidence="3">DUF1176 domain-containing protein</fullName>
    </recommendedName>
</protein>
<dbReference type="EMBL" id="JACIDM010000003">
    <property type="protein sequence ID" value="MBB4084071.1"/>
    <property type="molecule type" value="Genomic_DNA"/>
</dbReference>
<dbReference type="PROSITE" id="PS51257">
    <property type="entry name" value="PROKAR_LIPOPROTEIN"/>
    <property type="match status" value="1"/>
</dbReference>
<name>A0A7W6JFD6_9CAUL</name>
<evidence type="ECO:0008006" key="3">
    <source>
        <dbReference type="Google" id="ProtNLM"/>
    </source>
</evidence>
<accession>A0A7W6JFD6</accession>
<reference evidence="1 2" key="1">
    <citation type="submission" date="2020-08" db="EMBL/GenBank/DDBJ databases">
        <title>Genomic Encyclopedia of Type Strains, Phase IV (KMG-IV): sequencing the most valuable type-strain genomes for metagenomic binning, comparative biology and taxonomic classification.</title>
        <authorList>
            <person name="Goeker M."/>
        </authorList>
    </citation>
    <scope>NUCLEOTIDE SEQUENCE [LARGE SCALE GENOMIC DNA]</scope>
    <source>
        <strain evidence="1 2">DSM 23960</strain>
    </source>
</reference>
<dbReference type="Proteomes" id="UP000529946">
    <property type="component" value="Unassembled WGS sequence"/>
</dbReference>
<dbReference type="InterPro" id="IPR009560">
    <property type="entry name" value="DUF1176"/>
</dbReference>
<gene>
    <name evidence="1" type="ORF">GGR12_002959</name>
</gene>
<sequence>MRLLGVLAVAATMAACGDGAATEKATGAAAPASAASATAAAVAAAGVQPEVREFRDWRAVCDNGNACVAYTGSDEGGWLRVGMEAGPNARPTVVASEGFQGSDPAKMRLKIDGRDFALTGGPQDAANADASEARARGLLAALAGARSVSLELDDRSIALPASGASAALLWIDERQGRLGTTTALLRRGDRPASAVPAAPAVPVVRPAPAIAQTGFEGASNPMEDEPRGLVVPVDIEARVEVKACRAENNEYLDKAVLAARLDAATVLWGVPCGSGAYNATYVLYLARPDGTGVRPADLPTWRPQGRPGETDLWLVNPVYYPQTRTLIIFPRGRGLGDCGTITVWTWTANGFALTEERTMGDCQGMPPDQWPTTWRTRG</sequence>
<evidence type="ECO:0000313" key="2">
    <source>
        <dbReference type="Proteomes" id="UP000529946"/>
    </source>
</evidence>
<dbReference type="Pfam" id="PF06674">
    <property type="entry name" value="DUF1176"/>
    <property type="match status" value="1"/>
</dbReference>
<proteinExistence type="predicted"/>
<dbReference type="AlphaFoldDB" id="A0A7W6JFD6"/>
<comment type="caution">
    <text evidence="1">The sequence shown here is derived from an EMBL/GenBank/DDBJ whole genome shotgun (WGS) entry which is preliminary data.</text>
</comment>
<evidence type="ECO:0000313" key="1">
    <source>
        <dbReference type="EMBL" id="MBB4084071.1"/>
    </source>
</evidence>